<organism evidence="1 2">
    <name type="scientific">Arachis duranensis</name>
    <name type="common">Wild peanut</name>
    <dbReference type="NCBI Taxonomy" id="130453"/>
    <lineage>
        <taxon>Eukaryota</taxon>
        <taxon>Viridiplantae</taxon>
        <taxon>Streptophyta</taxon>
        <taxon>Embryophyta</taxon>
        <taxon>Tracheophyta</taxon>
        <taxon>Spermatophyta</taxon>
        <taxon>Magnoliopsida</taxon>
        <taxon>eudicotyledons</taxon>
        <taxon>Gunneridae</taxon>
        <taxon>Pentapetalae</taxon>
        <taxon>rosids</taxon>
        <taxon>fabids</taxon>
        <taxon>Fabales</taxon>
        <taxon>Fabaceae</taxon>
        <taxon>Papilionoideae</taxon>
        <taxon>50 kb inversion clade</taxon>
        <taxon>dalbergioids sensu lato</taxon>
        <taxon>Dalbergieae</taxon>
        <taxon>Pterocarpus clade</taxon>
        <taxon>Arachis</taxon>
    </lineage>
</organism>
<sequence>MKKAAVTVAVFAEGAEAKEARNAGANIIGGKELIEDIASGNNKLKVDKCFSTLGMAPHLGKLGTLTSDIAGQLKELRQGCIDFKMENKSILHIGLEKVSYKEEALRENMDAFMNDVLLAKLAGLKSK</sequence>
<dbReference type="Proteomes" id="UP000515211">
    <property type="component" value="Chromosome 4"/>
</dbReference>
<dbReference type="InterPro" id="IPR016095">
    <property type="entry name" value="Ribosomal_uL1_3-a/b-sand"/>
</dbReference>
<dbReference type="Gene3D" id="3.40.50.790">
    <property type="match status" value="1"/>
</dbReference>
<keyword evidence="1" id="KW-1185">Reference proteome</keyword>
<reference evidence="2" key="2">
    <citation type="submission" date="2025-08" db="UniProtKB">
        <authorList>
            <consortium name="RefSeq"/>
        </authorList>
    </citation>
    <scope>IDENTIFICATION</scope>
    <source>
        <tissue evidence="2">Whole plant</tissue>
    </source>
</reference>
<evidence type="ECO:0000313" key="2">
    <source>
        <dbReference type="RefSeq" id="XP_052116438.1"/>
    </source>
</evidence>
<evidence type="ECO:0000313" key="1">
    <source>
        <dbReference type="Proteomes" id="UP000515211"/>
    </source>
</evidence>
<dbReference type="Pfam" id="PF00687">
    <property type="entry name" value="Ribosomal_L1"/>
    <property type="match status" value="1"/>
</dbReference>
<name>A0A9C6TW14_ARADU</name>
<dbReference type="Gene3D" id="3.30.190.20">
    <property type="match status" value="1"/>
</dbReference>
<proteinExistence type="predicted"/>
<dbReference type="InterPro" id="IPR028364">
    <property type="entry name" value="Ribosomal_uL1/biogenesis"/>
</dbReference>
<dbReference type="GeneID" id="110280658"/>
<gene>
    <name evidence="2" type="primary">LOC110280658</name>
</gene>
<dbReference type="KEGG" id="adu:110280658"/>
<dbReference type="AlphaFoldDB" id="A0A9C6TW14"/>
<dbReference type="PANTHER" id="PTHR36427:SF4">
    <property type="entry name" value="RIBOSOMAL PROTEIN L1P_L10E FAMILY"/>
    <property type="match status" value="1"/>
</dbReference>
<dbReference type="InterPro" id="IPR023674">
    <property type="entry name" value="Ribosomal_uL1-like"/>
</dbReference>
<reference evidence="1" key="1">
    <citation type="journal article" date="2016" name="Nat. Genet.">
        <title>The genome sequences of Arachis duranensis and Arachis ipaensis, the diploid ancestors of cultivated peanut.</title>
        <authorList>
            <person name="Bertioli D.J."/>
            <person name="Cannon S.B."/>
            <person name="Froenicke L."/>
            <person name="Huang G."/>
            <person name="Farmer A.D."/>
            <person name="Cannon E.K."/>
            <person name="Liu X."/>
            <person name="Gao D."/>
            <person name="Clevenger J."/>
            <person name="Dash S."/>
            <person name="Ren L."/>
            <person name="Moretzsohn M.C."/>
            <person name="Shirasawa K."/>
            <person name="Huang W."/>
            <person name="Vidigal B."/>
            <person name="Abernathy B."/>
            <person name="Chu Y."/>
            <person name="Niederhuth C.E."/>
            <person name="Umale P."/>
            <person name="Araujo A.C."/>
            <person name="Kozik A."/>
            <person name="Kim K.D."/>
            <person name="Burow M.D."/>
            <person name="Varshney R.K."/>
            <person name="Wang X."/>
            <person name="Zhang X."/>
            <person name="Barkley N."/>
            <person name="Guimaraes P.M."/>
            <person name="Isobe S."/>
            <person name="Guo B."/>
            <person name="Liao B."/>
            <person name="Stalker H.T."/>
            <person name="Schmitz R.J."/>
            <person name="Scheffler B.E."/>
            <person name="Leal-Bertioli S.C."/>
            <person name="Xun X."/>
            <person name="Jackson S.A."/>
            <person name="Michelmore R."/>
            <person name="Ozias-Akins P."/>
        </authorList>
    </citation>
    <scope>NUCLEOTIDE SEQUENCE [LARGE SCALE GENOMIC DNA]</scope>
    <source>
        <strain evidence="1">cv. V14167</strain>
    </source>
</reference>
<dbReference type="SUPFAM" id="SSF56808">
    <property type="entry name" value="Ribosomal protein L1"/>
    <property type="match status" value="1"/>
</dbReference>
<dbReference type="PANTHER" id="PTHR36427">
    <property type="entry name" value="54S RIBOSOMAL PROTEIN L1, MITOCHONDRIAL"/>
    <property type="match status" value="1"/>
</dbReference>
<accession>A0A9C6TW14</accession>
<dbReference type="RefSeq" id="XP_052116438.1">
    <property type="nucleotide sequence ID" value="XM_052260478.1"/>
</dbReference>
<protein>
    <submittedName>
        <fullName evidence="2">Uncharacterized protein LOC110280658</fullName>
    </submittedName>
</protein>